<keyword evidence="7" id="KW-1185">Reference proteome</keyword>
<reference evidence="7" key="1">
    <citation type="submission" date="2022-10" db="EMBL/GenBank/DDBJ databases">
        <title>Genome assembly of Pristionchus species.</title>
        <authorList>
            <person name="Yoshida K."/>
            <person name="Sommer R.J."/>
        </authorList>
    </citation>
    <scope>NUCLEOTIDE SEQUENCE [LARGE SCALE GENOMIC DNA]</scope>
    <source>
        <strain evidence="7">RS5460</strain>
    </source>
</reference>
<keyword evidence="4" id="KW-0067">ATP-binding</keyword>
<accession>A0AAN4Z5P9</accession>
<dbReference type="GO" id="GO:0000226">
    <property type="term" value="P:microtubule cytoskeleton organization"/>
    <property type="evidence" value="ECO:0007669"/>
    <property type="project" value="TreeGrafter"/>
</dbReference>
<dbReference type="PROSITE" id="PS51221">
    <property type="entry name" value="TTL"/>
    <property type="match status" value="1"/>
</dbReference>
<keyword evidence="3" id="KW-0547">Nucleotide-binding</keyword>
<dbReference type="GO" id="GO:0070740">
    <property type="term" value="F:tubulin-glutamic acid ligase activity"/>
    <property type="evidence" value="ECO:0007669"/>
    <property type="project" value="TreeGrafter"/>
</dbReference>
<evidence type="ECO:0000256" key="5">
    <source>
        <dbReference type="SAM" id="MobiDB-lite"/>
    </source>
</evidence>
<dbReference type="Pfam" id="PF03133">
    <property type="entry name" value="TTL"/>
    <property type="match status" value="1"/>
</dbReference>
<dbReference type="AlphaFoldDB" id="A0AAN4Z5P9"/>
<dbReference type="SUPFAM" id="SSF56059">
    <property type="entry name" value="Glutathione synthetase ATP-binding domain-like"/>
    <property type="match status" value="1"/>
</dbReference>
<comment type="similarity">
    <text evidence="1">Belongs to the tubulin--tyrosine ligase family.</text>
</comment>
<feature type="region of interest" description="Disordered" evidence="5">
    <location>
        <begin position="432"/>
        <end position="451"/>
    </location>
</feature>
<dbReference type="PANTHER" id="PTHR12241:SF154">
    <property type="entry name" value="TUBULIN POLYGLUTAMYLASE TTLL11"/>
    <property type="match status" value="1"/>
</dbReference>
<dbReference type="GO" id="GO:0005524">
    <property type="term" value="F:ATP binding"/>
    <property type="evidence" value="ECO:0007669"/>
    <property type="project" value="UniProtKB-KW"/>
</dbReference>
<feature type="region of interest" description="Disordered" evidence="5">
    <location>
        <begin position="17"/>
        <end position="40"/>
    </location>
</feature>
<dbReference type="EMBL" id="BTRK01000001">
    <property type="protein sequence ID" value="GMR32413.1"/>
    <property type="molecule type" value="Genomic_DNA"/>
</dbReference>
<dbReference type="Proteomes" id="UP001328107">
    <property type="component" value="Unassembled WGS sequence"/>
</dbReference>
<keyword evidence="2" id="KW-0436">Ligase</keyword>
<sequence>VSSHRLRSVDTRSESISSSLSILPPMENRPPSSSSNTSFTRVYRIRSNPRPFTIDTSRAKSNQPVVSLCARKIGFTEYPSARDDNKACDIYWHNVVYSDIRNVVGTASSRVNKFPGMTELAKKISLTHSITSMQRIFPHEYSFYPKSWFLPAHLNQFRAYCEEEERRREEEGSDRKGWFIVKPDEGAQGTGIYLINNPSQLKNEQQRMLVQEYVADPFLMADQLKFDFRVYGVIKSLNPLSIYVAREGMARFCTEKYSPPTSSNFDNLYSHLTNYSLNKGHGAYVHSTNLQDQVKGSKRLLSTVFHQLESRGLKTKKLWHDIKLIIVKTVLAMLPEVMLHYEHHFHDAPGPQCFQIMGFDIMVRENGEPILLEVNAAPSLTIDHLMGGVTDGDYVPVYRVRSVVDEVIKIPLVRDTLLLVLNLLEEEYNTKGVSSSSSSQRESTQDDMGTLKTRRKPHLSEIFPTRYGHCSGHLLFLDKAVYLFMQFVNLKQTVNITITGIRQLIKKCNLSNIVTIDEVEEKMKEINYYFTGDHNTYSNGLCFHAFLMFFTGFQSGNLRSKRIHWRDFND</sequence>
<name>A0AAN4Z5P9_9BILA</name>
<dbReference type="GO" id="GO:0015631">
    <property type="term" value="F:tubulin binding"/>
    <property type="evidence" value="ECO:0007669"/>
    <property type="project" value="TreeGrafter"/>
</dbReference>
<evidence type="ECO:0000256" key="4">
    <source>
        <dbReference type="ARBA" id="ARBA00022840"/>
    </source>
</evidence>
<feature type="compositionally biased region" description="Polar residues" evidence="5">
    <location>
        <begin position="30"/>
        <end position="40"/>
    </location>
</feature>
<evidence type="ECO:0000313" key="6">
    <source>
        <dbReference type="EMBL" id="GMR32413.1"/>
    </source>
</evidence>
<comment type="caution">
    <text evidence="6">The sequence shown here is derived from an EMBL/GenBank/DDBJ whole genome shotgun (WGS) entry which is preliminary data.</text>
</comment>
<protein>
    <submittedName>
        <fullName evidence="6">Uncharacterized protein</fullName>
    </submittedName>
</protein>
<evidence type="ECO:0000256" key="3">
    <source>
        <dbReference type="ARBA" id="ARBA00022741"/>
    </source>
</evidence>
<evidence type="ECO:0000313" key="7">
    <source>
        <dbReference type="Proteomes" id="UP001328107"/>
    </source>
</evidence>
<dbReference type="GO" id="GO:0036064">
    <property type="term" value="C:ciliary basal body"/>
    <property type="evidence" value="ECO:0007669"/>
    <property type="project" value="TreeGrafter"/>
</dbReference>
<dbReference type="PANTHER" id="PTHR12241">
    <property type="entry name" value="TUBULIN POLYGLUTAMYLASE"/>
    <property type="match status" value="1"/>
</dbReference>
<gene>
    <name evidence="6" type="ORF">PMAYCL1PPCAC_02608</name>
</gene>
<dbReference type="Gene3D" id="3.30.470.20">
    <property type="entry name" value="ATP-grasp fold, B domain"/>
    <property type="match status" value="1"/>
</dbReference>
<evidence type="ECO:0000256" key="2">
    <source>
        <dbReference type="ARBA" id="ARBA00022598"/>
    </source>
</evidence>
<evidence type="ECO:0000256" key="1">
    <source>
        <dbReference type="ARBA" id="ARBA00006820"/>
    </source>
</evidence>
<feature type="non-terminal residue" evidence="6">
    <location>
        <position position="1"/>
    </location>
</feature>
<organism evidence="6 7">
    <name type="scientific">Pristionchus mayeri</name>
    <dbReference type="NCBI Taxonomy" id="1317129"/>
    <lineage>
        <taxon>Eukaryota</taxon>
        <taxon>Metazoa</taxon>
        <taxon>Ecdysozoa</taxon>
        <taxon>Nematoda</taxon>
        <taxon>Chromadorea</taxon>
        <taxon>Rhabditida</taxon>
        <taxon>Rhabditina</taxon>
        <taxon>Diplogasteromorpha</taxon>
        <taxon>Diplogasteroidea</taxon>
        <taxon>Neodiplogasteridae</taxon>
        <taxon>Pristionchus</taxon>
    </lineage>
</organism>
<dbReference type="GO" id="GO:0019098">
    <property type="term" value="P:reproductive behavior"/>
    <property type="evidence" value="ECO:0007669"/>
    <property type="project" value="UniProtKB-ARBA"/>
</dbReference>
<dbReference type="InterPro" id="IPR004344">
    <property type="entry name" value="TTL/TTLL_fam"/>
</dbReference>
<proteinExistence type="inferred from homology"/>